<reference evidence="2" key="1">
    <citation type="journal article" date="2021" name="Sci. Rep.">
        <title>Diploid genomic architecture of Nitzschia inconspicua, an elite biomass production diatom.</title>
        <authorList>
            <person name="Oliver A."/>
            <person name="Podell S."/>
            <person name="Pinowska A."/>
            <person name="Traller J.C."/>
            <person name="Smith S.R."/>
            <person name="McClure R."/>
            <person name="Beliaev A."/>
            <person name="Bohutskyi P."/>
            <person name="Hill E.A."/>
            <person name="Rabines A."/>
            <person name="Zheng H."/>
            <person name="Allen L.Z."/>
            <person name="Kuo A."/>
            <person name="Grigoriev I.V."/>
            <person name="Allen A.E."/>
            <person name="Hazlebeck D."/>
            <person name="Allen E.E."/>
        </authorList>
    </citation>
    <scope>NUCLEOTIDE SEQUENCE</scope>
    <source>
        <strain evidence="2">Hildebrandi</strain>
    </source>
</reference>
<comment type="caution">
    <text evidence="2">The sequence shown here is derived from an EMBL/GenBank/DDBJ whole genome shotgun (WGS) entry which is preliminary data.</text>
</comment>
<protein>
    <submittedName>
        <fullName evidence="2">Uncharacterized protein</fullName>
    </submittedName>
</protein>
<feature type="compositionally biased region" description="Low complexity" evidence="1">
    <location>
        <begin position="64"/>
        <end position="80"/>
    </location>
</feature>
<feature type="region of interest" description="Disordered" evidence="1">
    <location>
        <begin position="1"/>
        <end position="80"/>
    </location>
</feature>
<sequence>MHLQDPYRCGGPLVMDRWNERRSSSTDDDDDPATKPKHNRIIESTTIKMPIRSLPSKKSSLRCSPSAPSQPQHLQQQQYHQPQCHPFPQCQGYDSCAPGLSLLSDSEDSSFASSCGTEEFFDFEDLTSAFQLMDNWKNQNKTVRFGHAKVREYKLTVGDHPICKDGLALSLDWKHSSERVYSIDDYELHRRRRKTLSYRGRRTMRLDYWQRREILKRVGCFSNHELSKIQRQRQEQDVKEFLASAHPDESDPSSDIEDDIHDEEEQLQGFELLEMEYPEDDLLAGLSYYDPKEWRMKVEVVED</sequence>
<evidence type="ECO:0000256" key="1">
    <source>
        <dbReference type="SAM" id="MobiDB-lite"/>
    </source>
</evidence>
<name>A0A9K3M6K3_9STRA</name>
<evidence type="ECO:0000313" key="3">
    <source>
        <dbReference type="Proteomes" id="UP000693970"/>
    </source>
</evidence>
<dbReference type="AlphaFoldDB" id="A0A9K3M6K3"/>
<gene>
    <name evidence="2" type="ORF">IV203_014037</name>
</gene>
<accession>A0A9K3M6K3</accession>
<dbReference type="EMBL" id="JAGRRH010000001">
    <property type="protein sequence ID" value="KAG7374942.1"/>
    <property type="molecule type" value="Genomic_DNA"/>
</dbReference>
<keyword evidence="3" id="KW-1185">Reference proteome</keyword>
<dbReference type="Proteomes" id="UP000693970">
    <property type="component" value="Unassembled WGS sequence"/>
</dbReference>
<evidence type="ECO:0000313" key="2">
    <source>
        <dbReference type="EMBL" id="KAG7374942.1"/>
    </source>
</evidence>
<organism evidence="2 3">
    <name type="scientific">Nitzschia inconspicua</name>
    <dbReference type="NCBI Taxonomy" id="303405"/>
    <lineage>
        <taxon>Eukaryota</taxon>
        <taxon>Sar</taxon>
        <taxon>Stramenopiles</taxon>
        <taxon>Ochrophyta</taxon>
        <taxon>Bacillariophyta</taxon>
        <taxon>Bacillariophyceae</taxon>
        <taxon>Bacillariophycidae</taxon>
        <taxon>Bacillariales</taxon>
        <taxon>Bacillariaceae</taxon>
        <taxon>Nitzschia</taxon>
    </lineage>
</organism>
<dbReference type="OrthoDB" id="48791at2759"/>
<reference evidence="2" key="2">
    <citation type="submission" date="2021-04" db="EMBL/GenBank/DDBJ databases">
        <authorList>
            <person name="Podell S."/>
        </authorList>
    </citation>
    <scope>NUCLEOTIDE SEQUENCE</scope>
    <source>
        <strain evidence="2">Hildebrandi</strain>
    </source>
</reference>
<proteinExistence type="predicted"/>